<protein>
    <submittedName>
        <fullName evidence="1">Uncharacterized protein</fullName>
    </submittedName>
</protein>
<sequence>MARKAHALDPAAYVFKLGFSGGGQDRFRSLIEGWRYKGGSTAPLGNCRNWVSIGVWKMKTAEAFERKFIKVAVERHRILQPHVYLDGERPIEQPRSNGETEIYWFNDQDFVDLPLYQDRVCTEERGNFAALQGMFDAIRERGDKFRAELAVPKK</sequence>
<reference evidence="1 2" key="1">
    <citation type="submission" date="2024-05" db="EMBL/GenBank/DDBJ databases">
        <title>Neorhizobium sp. Rsf11, a plant growth promoting and heavy metal resistant PAH-degrader.</title>
        <authorList>
            <person name="Golubev S.N."/>
            <person name="Muratova A.Y."/>
            <person name="Markelova M.I."/>
        </authorList>
    </citation>
    <scope>NUCLEOTIDE SEQUENCE [LARGE SCALE GENOMIC DNA]</scope>
    <source>
        <strain evidence="1 2">Rsf11</strain>
    </source>
</reference>
<dbReference type="EMBL" id="JBEAAL010000009">
    <property type="protein sequence ID" value="MEQ1406099.1"/>
    <property type="molecule type" value="Genomic_DNA"/>
</dbReference>
<name>A0ABV0M562_9HYPH</name>
<comment type="caution">
    <text evidence="1">The sequence shown here is derived from an EMBL/GenBank/DDBJ whole genome shotgun (WGS) entry which is preliminary data.</text>
</comment>
<accession>A0ABV0M562</accession>
<dbReference type="Proteomes" id="UP001496627">
    <property type="component" value="Unassembled WGS sequence"/>
</dbReference>
<evidence type="ECO:0000313" key="1">
    <source>
        <dbReference type="EMBL" id="MEQ1406099.1"/>
    </source>
</evidence>
<dbReference type="RefSeq" id="WP_227702594.1">
    <property type="nucleotide sequence ID" value="NZ_JBEAAL010000009.1"/>
</dbReference>
<proteinExistence type="predicted"/>
<gene>
    <name evidence="1" type="ORF">ABK249_14255</name>
</gene>
<evidence type="ECO:0000313" key="2">
    <source>
        <dbReference type="Proteomes" id="UP001496627"/>
    </source>
</evidence>
<organism evidence="1 2">
    <name type="scientific">Neorhizobium phenanthreniclasticum</name>
    <dbReference type="NCBI Taxonomy" id="3157917"/>
    <lineage>
        <taxon>Bacteria</taxon>
        <taxon>Pseudomonadati</taxon>
        <taxon>Pseudomonadota</taxon>
        <taxon>Alphaproteobacteria</taxon>
        <taxon>Hyphomicrobiales</taxon>
        <taxon>Rhizobiaceae</taxon>
        <taxon>Rhizobium/Agrobacterium group</taxon>
        <taxon>Neorhizobium</taxon>
    </lineage>
</organism>
<keyword evidence="2" id="KW-1185">Reference proteome</keyword>